<dbReference type="InterPro" id="IPR001650">
    <property type="entry name" value="Helicase_C-like"/>
</dbReference>
<feature type="short sequence motif" description="Q motif" evidence="8">
    <location>
        <begin position="500"/>
        <end position="528"/>
    </location>
</feature>
<dbReference type="PROSITE" id="PS51194">
    <property type="entry name" value="HELICASE_CTER"/>
    <property type="match status" value="1"/>
</dbReference>
<dbReference type="InterPro" id="IPR027417">
    <property type="entry name" value="P-loop_NTPase"/>
</dbReference>
<evidence type="ECO:0000259" key="11">
    <source>
        <dbReference type="PROSITE" id="PS51192"/>
    </source>
</evidence>
<dbReference type="GO" id="GO:0016787">
    <property type="term" value="F:hydrolase activity"/>
    <property type="evidence" value="ECO:0007669"/>
    <property type="project" value="UniProtKB-KW"/>
</dbReference>
<feature type="domain" description="RRM" evidence="10">
    <location>
        <begin position="157"/>
        <end position="250"/>
    </location>
</feature>
<dbReference type="InterPro" id="IPR035979">
    <property type="entry name" value="RBD_domain_sf"/>
</dbReference>
<evidence type="ECO:0000313" key="14">
    <source>
        <dbReference type="EMBL" id="KOO23790.1"/>
    </source>
</evidence>
<dbReference type="SMART" id="SM00490">
    <property type="entry name" value="HELICc"/>
    <property type="match status" value="1"/>
</dbReference>
<feature type="region of interest" description="Disordered" evidence="9">
    <location>
        <begin position="42"/>
        <end position="92"/>
    </location>
</feature>
<feature type="compositionally biased region" description="Acidic residues" evidence="9">
    <location>
        <begin position="71"/>
        <end position="87"/>
    </location>
</feature>
<evidence type="ECO:0000256" key="1">
    <source>
        <dbReference type="ARBA" id="ARBA00012552"/>
    </source>
</evidence>
<feature type="domain" description="Helicase C-terminal" evidence="12">
    <location>
        <begin position="720"/>
        <end position="883"/>
    </location>
</feature>
<dbReference type="Pfam" id="PF00270">
    <property type="entry name" value="DEAD"/>
    <property type="match status" value="1"/>
</dbReference>
<dbReference type="Proteomes" id="UP000037460">
    <property type="component" value="Unassembled WGS sequence"/>
</dbReference>
<feature type="compositionally biased region" description="Polar residues" evidence="9">
    <location>
        <begin position="109"/>
        <end position="121"/>
    </location>
</feature>
<name>A0A0M0JBC0_9EUKA</name>
<feature type="domain" description="DEAD-box RNA helicase Q" evidence="13">
    <location>
        <begin position="500"/>
        <end position="528"/>
    </location>
</feature>
<evidence type="ECO:0000256" key="7">
    <source>
        <dbReference type="PROSITE-ProRule" id="PRU00176"/>
    </source>
</evidence>
<dbReference type="FunFam" id="3.40.50.300:FF:000079">
    <property type="entry name" value="probable ATP-dependent RNA helicase DDX17"/>
    <property type="match status" value="1"/>
</dbReference>
<dbReference type="Gene3D" id="3.40.50.300">
    <property type="entry name" value="P-loop containing nucleotide triphosphate hydrolases"/>
    <property type="match status" value="2"/>
</dbReference>
<dbReference type="InterPro" id="IPR012677">
    <property type="entry name" value="Nucleotide-bd_a/b_plait_sf"/>
</dbReference>
<dbReference type="InterPro" id="IPR014014">
    <property type="entry name" value="RNA_helicase_DEAD_Q_motif"/>
</dbReference>
<keyword evidence="4 14" id="KW-0347">Helicase</keyword>
<dbReference type="InterPro" id="IPR014001">
    <property type="entry name" value="Helicase_ATP-bd"/>
</dbReference>
<evidence type="ECO:0000256" key="5">
    <source>
        <dbReference type="ARBA" id="ARBA00022840"/>
    </source>
</evidence>
<dbReference type="Pfam" id="PF00271">
    <property type="entry name" value="Helicase_C"/>
    <property type="match status" value="1"/>
</dbReference>
<feature type="compositionally biased region" description="Low complexity" evidence="9">
    <location>
        <begin position="43"/>
        <end position="65"/>
    </location>
</feature>
<dbReference type="PROSITE" id="PS00039">
    <property type="entry name" value="DEAD_ATP_HELICASE"/>
    <property type="match status" value="1"/>
</dbReference>
<dbReference type="GO" id="GO:0003723">
    <property type="term" value="F:RNA binding"/>
    <property type="evidence" value="ECO:0007669"/>
    <property type="project" value="UniProtKB-UniRule"/>
</dbReference>
<keyword evidence="7" id="KW-0694">RNA-binding</keyword>
<dbReference type="SUPFAM" id="SSF52540">
    <property type="entry name" value="P-loop containing nucleoside triphosphate hydrolases"/>
    <property type="match status" value="1"/>
</dbReference>
<dbReference type="GO" id="GO:0005524">
    <property type="term" value="F:ATP binding"/>
    <property type="evidence" value="ECO:0007669"/>
    <property type="project" value="UniProtKB-KW"/>
</dbReference>
<dbReference type="InterPro" id="IPR000629">
    <property type="entry name" value="RNA-helicase_DEAD-box_CS"/>
</dbReference>
<proteinExistence type="inferred from homology"/>
<dbReference type="CDD" id="cd17953">
    <property type="entry name" value="DEADc_DDX46"/>
    <property type="match status" value="1"/>
</dbReference>
<evidence type="ECO:0000256" key="6">
    <source>
        <dbReference type="ARBA" id="ARBA00038511"/>
    </source>
</evidence>
<dbReference type="EC" id="3.6.4.13" evidence="1"/>
<dbReference type="PANTHER" id="PTHR47958">
    <property type="entry name" value="ATP-DEPENDENT RNA HELICASE DBP3"/>
    <property type="match status" value="1"/>
</dbReference>
<evidence type="ECO:0000259" key="10">
    <source>
        <dbReference type="PROSITE" id="PS50102"/>
    </source>
</evidence>
<keyword evidence="5" id="KW-0067">ATP-binding</keyword>
<gene>
    <name evidence="14" type="ORF">Ctob_002972</name>
</gene>
<accession>A0A0M0JBC0</accession>
<feature type="compositionally biased region" description="Low complexity" evidence="9">
    <location>
        <begin position="331"/>
        <end position="343"/>
    </location>
</feature>
<dbReference type="PROSITE" id="PS50102">
    <property type="entry name" value="RRM"/>
    <property type="match status" value="1"/>
</dbReference>
<organism evidence="14 15">
    <name type="scientific">Chrysochromulina tobinii</name>
    <dbReference type="NCBI Taxonomy" id="1460289"/>
    <lineage>
        <taxon>Eukaryota</taxon>
        <taxon>Haptista</taxon>
        <taxon>Haptophyta</taxon>
        <taxon>Prymnesiophyceae</taxon>
        <taxon>Prymnesiales</taxon>
        <taxon>Chrysochromulinaceae</taxon>
        <taxon>Chrysochromulina</taxon>
    </lineage>
</organism>
<sequence>MADKRKLDELLSPASRELESARLDVMQLKRQAKLRALELLADASGTKPAAASSSSAGTGSEATAAQREGPPDEDDAVWNEDGDDEFDASAPRRADLSIVLANGRGDAGTRQSGRGLNSVDSTVEPDERADALEAYMNAISAQADAERRPAREGNSRCVLLVGVLSAANASDVQEVHTTRMETGHECSRWGNLLRVHAVGTVDPDGAPTPAEQVGRIFVEFEDAEAAAECARSMDGRFFDGRRVTASFYPLDAFLAGDLGHEGAVVQQTAITWEDIVAMNSRPASSWDTMANAALPASGLGSSSAAAMEVDDATPATNVEGASAVELPPPAASTAAASSSATAETETSAAAAGIPATAAVAAVPEALEEPSNFHAEFMRAMRAQAAEAARQAAHASQELLEGRDDAMDALVEEFPEAAEHVEAPEGEDEEEDEADRALAARAKKKELPKIDHSTVEYAPFRKNFYVEVPEISNMSEEQVEELRKSLDSIKVRGKRCPRPIKRWTQCGLSDRLLGAIAKAGYGKPFPIQAQSLPAIMSGRDVIGIAKTGSGKTMGYALPLLRHVMDQPALAPGDGPIGLVMVPTRELAMQVYREVAKFAKVVGLATAAVYGGADLKAQIAELKRGAEIVVCTPGRMIDMLTANSGRVTNLRRATYVVLDEADRMFDMGFAPQIDRIVGNTRPDRQTLLFSATFPQAVEKLARSVLTKPVQIIVGGISVVSNMIEQHVEVLSAEQKLPRLCHLLRQHYDEGQQLVFVDTQEASDNLFRQLLKQNLPCATLHGGMGQDDRDSTIANFKNGDISVLVATSVAARGLDVKGLAVVINYEVPNHYEDYVHRVGRTGRAGNTGIAYTFLAPDEEKFAPDLVKADGGGGPGASRRVALHGQLIPGQAAQRRAKYKRLPNLGLQGRGAAGSSGQLDMMDTGASVAAAAAQAAKTLQKQLGNVQGGNAIAAEVKKRMLEASKAAKEVSALAAANGGGMGLAQSTVAVAEGSAAPSPVVDAATQLQNARMASLPPAVRKALEAAQEKAAEAAAAREALLKAQPVRTERYKSELEINDYPQMARQKVMAREVILGISELTKAAITAKGSYFPPGRNPPAGERKLYFLIESDSDANVRAARKELKRSLDEHAALGAPAEADRYAKYKI</sequence>
<keyword evidence="15" id="KW-1185">Reference proteome</keyword>
<evidence type="ECO:0000256" key="8">
    <source>
        <dbReference type="PROSITE-ProRule" id="PRU00552"/>
    </source>
</evidence>
<evidence type="ECO:0000259" key="13">
    <source>
        <dbReference type="PROSITE" id="PS51195"/>
    </source>
</evidence>
<evidence type="ECO:0000313" key="15">
    <source>
        <dbReference type="Proteomes" id="UP000037460"/>
    </source>
</evidence>
<evidence type="ECO:0000259" key="12">
    <source>
        <dbReference type="PROSITE" id="PS51194"/>
    </source>
</evidence>
<dbReference type="OrthoDB" id="196131at2759"/>
<evidence type="ECO:0000256" key="2">
    <source>
        <dbReference type="ARBA" id="ARBA00022741"/>
    </source>
</evidence>
<dbReference type="SUPFAM" id="SSF54928">
    <property type="entry name" value="RNA-binding domain, RBD"/>
    <property type="match status" value="1"/>
</dbReference>
<dbReference type="CDD" id="cd18787">
    <property type="entry name" value="SF2_C_DEAD"/>
    <property type="match status" value="1"/>
</dbReference>
<reference evidence="15" key="1">
    <citation type="journal article" date="2015" name="PLoS Genet.">
        <title>Genome Sequence and Transcriptome Analyses of Chrysochromulina tobin: Metabolic Tools for Enhanced Algal Fitness in the Prominent Order Prymnesiales (Haptophyceae).</title>
        <authorList>
            <person name="Hovde B.T."/>
            <person name="Deodato C.R."/>
            <person name="Hunsperger H.M."/>
            <person name="Ryken S.A."/>
            <person name="Yost W."/>
            <person name="Jha R.K."/>
            <person name="Patterson J."/>
            <person name="Monnat R.J. Jr."/>
            <person name="Barlow S.B."/>
            <person name="Starkenburg S.R."/>
            <person name="Cattolico R.A."/>
        </authorList>
    </citation>
    <scope>NUCLEOTIDE SEQUENCE</scope>
    <source>
        <strain evidence="15">CCMP291</strain>
    </source>
</reference>
<comment type="caution">
    <text evidence="14">The sequence shown here is derived from an EMBL/GenBank/DDBJ whole genome shotgun (WGS) entry which is preliminary data.</text>
</comment>
<dbReference type="InterPro" id="IPR056149">
    <property type="entry name" value="PRP5/DDX46/KHDC4_KH"/>
</dbReference>
<dbReference type="PROSITE" id="PS51195">
    <property type="entry name" value="Q_MOTIF"/>
    <property type="match status" value="1"/>
</dbReference>
<dbReference type="Pfam" id="PF23469">
    <property type="entry name" value="KH_12"/>
    <property type="match status" value="1"/>
</dbReference>
<dbReference type="PROSITE" id="PS51192">
    <property type="entry name" value="HELICASE_ATP_BIND_1"/>
    <property type="match status" value="1"/>
</dbReference>
<dbReference type="InterPro" id="IPR011545">
    <property type="entry name" value="DEAD/DEAH_box_helicase_dom"/>
</dbReference>
<dbReference type="AlphaFoldDB" id="A0A0M0JBC0"/>
<evidence type="ECO:0000256" key="4">
    <source>
        <dbReference type="ARBA" id="ARBA00022806"/>
    </source>
</evidence>
<dbReference type="Gene3D" id="3.30.70.330">
    <property type="match status" value="1"/>
</dbReference>
<keyword evidence="2" id="KW-0547">Nucleotide-binding</keyword>
<dbReference type="GO" id="GO:0003724">
    <property type="term" value="F:RNA helicase activity"/>
    <property type="evidence" value="ECO:0007669"/>
    <property type="project" value="UniProtKB-EC"/>
</dbReference>
<dbReference type="EMBL" id="JWZX01003156">
    <property type="protein sequence ID" value="KOO23790.1"/>
    <property type="molecule type" value="Genomic_DNA"/>
</dbReference>
<feature type="region of interest" description="Disordered" evidence="9">
    <location>
        <begin position="323"/>
        <end position="343"/>
    </location>
</feature>
<keyword evidence="3" id="KW-0378">Hydrolase</keyword>
<dbReference type="SMART" id="SM00487">
    <property type="entry name" value="DEXDc"/>
    <property type="match status" value="1"/>
</dbReference>
<feature type="domain" description="Helicase ATP-binding" evidence="11">
    <location>
        <begin position="531"/>
        <end position="709"/>
    </location>
</feature>
<comment type="similarity">
    <text evidence="6">Belongs to the DEAD box helicase family. DDX46/PRP5 subfamily.</text>
</comment>
<protein>
    <recommendedName>
        <fullName evidence="1">RNA helicase</fullName>
        <ecNumber evidence="1">3.6.4.13</ecNumber>
    </recommendedName>
</protein>
<evidence type="ECO:0000256" key="3">
    <source>
        <dbReference type="ARBA" id="ARBA00022801"/>
    </source>
</evidence>
<evidence type="ECO:0000256" key="9">
    <source>
        <dbReference type="SAM" id="MobiDB-lite"/>
    </source>
</evidence>
<dbReference type="InterPro" id="IPR000504">
    <property type="entry name" value="RRM_dom"/>
</dbReference>
<feature type="region of interest" description="Disordered" evidence="9">
    <location>
        <begin position="104"/>
        <end position="123"/>
    </location>
</feature>